<protein>
    <submittedName>
        <fullName evidence="1">Uncharacterized protein</fullName>
    </submittedName>
</protein>
<sequence>MTSLAAKELLEQHQALRRRLFLQRLRIGHLLAPATAGNGFPRSMTMRFLTRRPAVAMRLLSEVGLLLLGPRLIRTLGSGLLLARLVRAVVADSRRLPPPR</sequence>
<evidence type="ECO:0000313" key="1">
    <source>
        <dbReference type="EMBL" id="XBY66723.1"/>
    </source>
</evidence>
<reference evidence="1" key="1">
    <citation type="submission" date="2023-08" db="EMBL/GenBank/DDBJ databases">
        <title>Increased levels of nutrients transform a symbiont into a lethal pathobiont.</title>
        <authorList>
            <person name="Lachnit T."/>
            <person name="Ulrich L."/>
            <person name="Willmer F.M."/>
            <person name="Hasenbein T."/>
            <person name="Steiner L.X."/>
            <person name="Wolters M."/>
            <person name="Herbst E.M."/>
            <person name="Deines P."/>
        </authorList>
    </citation>
    <scope>NUCLEOTIDE SEQUENCE</scope>
    <source>
        <strain evidence="1">T3</strain>
    </source>
</reference>
<gene>
    <name evidence="1" type="ORF">ABS648_13445</name>
</gene>
<dbReference type="AlphaFoldDB" id="A0AAU7YAH1"/>
<name>A0AAU7YAH1_9PSED</name>
<proteinExistence type="predicted"/>
<accession>A0AAU7YAH1</accession>
<dbReference type="RefSeq" id="WP_350448459.1">
    <property type="nucleotide sequence ID" value="NZ_CP158373.1"/>
</dbReference>
<dbReference type="EMBL" id="CP158373">
    <property type="protein sequence ID" value="XBY66723.1"/>
    <property type="molecule type" value="Genomic_DNA"/>
</dbReference>
<organism evidence="1">
    <name type="scientific">Pseudomonas solani</name>
    <dbReference type="NCBI Taxonomy" id="2731552"/>
    <lineage>
        <taxon>Bacteria</taxon>
        <taxon>Pseudomonadati</taxon>
        <taxon>Pseudomonadota</taxon>
        <taxon>Gammaproteobacteria</taxon>
        <taxon>Pseudomonadales</taxon>
        <taxon>Pseudomonadaceae</taxon>
        <taxon>Pseudomonas</taxon>
    </lineage>
</organism>